<dbReference type="GO" id="GO:0016020">
    <property type="term" value="C:membrane"/>
    <property type="evidence" value="ECO:0007669"/>
    <property type="project" value="UniProtKB-SubCell"/>
</dbReference>
<keyword evidence="14" id="KW-1185">Reference proteome</keyword>
<dbReference type="FunFam" id="3.80.10.10:FF:000041">
    <property type="entry name" value="LRR receptor-like serine/threonine-protein kinase ERECTA"/>
    <property type="match status" value="2"/>
</dbReference>
<keyword evidence="9" id="KW-0325">Glycoprotein</keyword>
<evidence type="ECO:0000256" key="7">
    <source>
        <dbReference type="ARBA" id="ARBA00022989"/>
    </source>
</evidence>
<dbReference type="Pfam" id="PF00560">
    <property type="entry name" value="LRR_1"/>
    <property type="match status" value="4"/>
</dbReference>
<keyword evidence="3" id="KW-0433">Leucine-rich repeat</keyword>
<dbReference type="InterPro" id="IPR032675">
    <property type="entry name" value="LRR_dom_sf"/>
</dbReference>
<keyword evidence="8 10" id="KW-0472">Membrane</keyword>
<dbReference type="AlphaFoldDB" id="V4NKY8"/>
<evidence type="ECO:0000256" key="8">
    <source>
        <dbReference type="ARBA" id="ARBA00023136"/>
    </source>
</evidence>
<dbReference type="Gene3D" id="3.80.10.10">
    <property type="entry name" value="Ribonuclease Inhibitor"/>
    <property type="match status" value="2"/>
</dbReference>
<feature type="transmembrane region" description="Helical" evidence="10">
    <location>
        <begin position="534"/>
        <end position="556"/>
    </location>
</feature>
<dbReference type="EMBL" id="KI517416">
    <property type="protein sequence ID" value="ESQ47031.1"/>
    <property type="molecule type" value="Genomic_DNA"/>
</dbReference>
<dbReference type="OrthoDB" id="637646at2759"/>
<dbReference type="InterPro" id="IPR001611">
    <property type="entry name" value="Leu-rich_rpt"/>
</dbReference>
<dbReference type="Pfam" id="PF08263">
    <property type="entry name" value="LRRNT_2"/>
    <property type="match status" value="1"/>
</dbReference>
<evidence type="ECO:0000256" key="11">
    <source>
        <dbReference type="SAM" id="SignalP"/>
    </source>
</evidence>
<dbReference type="InterPro" id="IPR013210">
    <property type="entry name" value="LRR_N_plant-typ"/>
</dbReference>
<dbReference type="OMA" id="NICGEQI"/>
<dbReference type="KEGG" id="eus:EUTSA_v10027707mg"/>
<evidence type="ECO:0000256" key="6">
    <source>
        <dbReference type="ARBA" id="ARBA00022737"/>
    </source>
</evidence>
<dbReference type="SUPFAM" id="SSF52047">
    <property type="entry name" value="RNI-like"/>
    <property type="match status" value="1"/>
</dbReference>
<dbReference type="Gramene" id="ESQ47031">
    <property type="protein sequence ID" value="ESQ47031"/>
    <property type="gene ID" value="EUTSA_v10027707mg"/>
</dbReference>
<dbReference type="eggNOG" id="KOG0619">
    <property type="taxonomic scope" value="Eukaryota"/>
</dbReference>
<evidence type="ECO:0000256" key="1">
    <source>
        <dbReference type="ARBA" id="ARBA00004479"/>
    </source>
</evidence>
<dbReference type="PANTHER" id="PTHR48065:SF56">
    <property type="entry name" value="RECEPTOR-LIKE PROTEIN 46"/>
    <property type="match status" value="1"/>
</dbReference>
<evidence type="ECO:0000259" key="12">
    <source>
        <dbReference type="Pfam" id="PF08263"/>
    </source>
</evidence>
<keyword evidence="4 10" id="KW-0812">Transmembrane</keyword>
<comment type="subcellular location">
    <subcellularLocation>
        <location evidence="1">Membrane</location>
        <topology evidence="1">Single-pass type I membrane protein</topology>
    </subcellularLocation>
</comment>
<name>V4NKY8_EUTSA</name>
<keyword evidence="7 10" id="KW-1133">Transmembrane helix</keyword>
<keyword evidence="6" id="KW-0677">Repeat</keyword>
<feature type="signal peptide" evidence="11">
    <location>
        <begin position="1"/>
        <end position="21"/>
    </location>
</feature>
<dbReference type="Pfam" id="PF13855">
    <property type="entry name" value="LRR_8"/>
    <property type="match status" value="2"/>
</dbReference>
<dbReference type="SMART" id="SM00369">
    <property type="entry name" value="LRR_TYP"/>
    <property type="match status" value="5"/>
</dbReference>
<feature type="chain" id="PRO_5004723400" description="Leucine-rich repeat-containing N-terminal plant-type domain-containing protein" evidence="11">
    <location>
        <begin position="22"/>
        <end position="557"/>
    </location>
</feature>
<gene>
    <name evidence="13" type="ORF">EUTSA_v10027707mg</name>
</gene>
<dbReference type="PROSITE" id="PS51257">
    <property type="entry name" value="PROKAR_LIPOPROTEIN"/>
    <property type="match status" value="1"/>
</dbReference>
<evidence type="ECO:0000256" key="2">
    <source>
        <dbReference type="ARBA" id="ARBA00009592"/>
    </source>
</evidence>
<evidence type="ECO:0000256" key="5">
    <source>
        <dbReference type="ARBA" id="ARBA00022729"/>
    </source>
</evidence>
<keyword evidence="5 11" id="KW-0732">Signal</keyword>
<dbReference type="PANTHER" id="PTHR48065">
    <property type="entry name" value="OS10G0469600 PROTEIN"/>
    <property type="match status" value="1"/>
</dbReference>
<evidence type="ECO:0000313" key="14">
    <source>
        <dbReference type="Proteomes" id="UP000030689"/>
    </source>
</evidence>
<comment type="similarity">
    <text evidence="2">Belongs to the RLP family.</text>
</comment>
<feature type="domain" description="Leucine-rich repeat-containing N-terminal plant-type" evidence="12">
    <location>
        <begin position="24"/>
        <end position="72"/>
    </location>
</feature>
<evidence type="ECO:0000256" key="9">
    <source>
        <dbReference type="ARBA" id="ARBA00023180"/>
    </source>
</evidence>
<evidence type="ECO:0000313" key="13">
    <source>
        <dbReference type="EMBL" id="ESQ47031.1"/>
    </source>
</evidence>
<evidence type="ECO:0000256" key="4">
    <source>
        <dbReference type="ARBA" id="ARBA00022692"/>
    </source>
</evidence>
<organism evidence="13 14">
    <name type="scientific">Eutrema salsugineum</name>
    <name type="common">Saltwater cress</name>
    <name type="synonym">Sisymbrium salsugineum</name>
    <dbReference type="NCBI Taxonomy" id="72664"/>
    <lineage>
        <taxon>Eukaryota</taxon>
        <taxon>Viridiplantae</taxon>
        <taxon>Streptophyta</taxon>
        <taxon>Embryophyta</taxon>
        <taxon>Tracheophyta</taxon>
        <taxon>Spermatophyta</taxon>
        <taxon>Magnoliopsida</taxon>
        <taxon>eudicotyledons</taxon>
        <taxon>Gunneridae</taxon>
        <taxon>Pentapetalae</taxon>
        <taxon>rosids</taxon>
        <taxon>malvids</taxon>
        <taxon>Brassicales</taxon>
        <taxon>Brassicaceae</taxon>
        <taxon>Eutremeae</taxon>
        <taxon>Eutrema</taxon>
    </lineage>
</organism>
<proteinExistence type="inferred from homology"/>
<dbReference type="PRINTS" id="PR00019">
    <property type="entry name" value="LEURICHRPT"/>
</dbReference>
<dbReference type="InterPro" id="IPR003591">
    <property type="entry name" value="Leu-rich_rpt_typical-subtyp"/>
</dbReference>
<accession>V4NKY8</accession>
<dbReference type="Proteomes" id="UP000030689">
    <property type="component" value="Unassembled WGS sequence"/>
</dbReference>
<protein>
    <recommendedName>
        <fullName evidence="12">Leucine-rich repeat-containing N-terminal plant-type domain-containing protein</fullName>
    </recommendedName>
</protein>
<sequence length="557" mass="62173">MQKPCLLSWFLFFFLPQLSFSCQPDQRQSLLEFKNCLTQSIKNQSTTKINLAGLKKWKQNSDCCKWKLVRCNAHSPSREVIELNLSSLVVSGSVSSSVLRPILRIISLEALDVSSNFIQGEIPGDGFVNLTRLISLDMSDNAFNGSIPPSLFQPQNLSVLALSRNNFTGKIPDTIGETSVIVLTLSENNLSGSVPKSISKNSRLMLLDLSKNRLSGEFPRFNLNSNLQLLDISFNEFSGDVPASFGSYTRFLKMDHNNFSGEFPQDFTTCPLKHLDLQDNKISGKFPSFISRLFPALEVFIMRNNSLEGSIPEDISNLTGLKILDLSENNLDGPIPSSLGNLRAMSQSPIYVYYDFYTGPGFSVEMGEYLHIPDFVVNWKNSKQGIAHRNSHLYTILDLSKNSFFGEIPPSLGNLIRLKVLNLSHNNISGLIPQSFGDLEELEVLDLSYNNLSGHIPQTFSKLGELTTLGLSHNKLSGIIPKGPQLDRLNDPNIYAGNNNICGEQIQVSCFTQAEQPEEDKEENVEEDEEETMFSWKAAVIGYPCGFLIAVLFMYLF</sequence>
<evidence type="ECO:0000256" key="3">
    <source>
        <dbReference type="ARBA" id="ARBA00022614"/>
    </source>
</evidence>
<evidence type="ECO:0000256" key="10">
    <source>
        <dbReference type="SAM" id="Phobius"/>
    </source>
</evidence>
<dbReference type="FunFam" id="3.80.10.10:FF:000111">
    <property type="entry name" value="LRR receptor-like serine/threonine-protein kinase ERECTA"/>
    <property type="match status" value="1"/>
</dbReference>
<dbReference type="STRING" id="72664.V4NKY8"/>
<dbReference type="PROSITE" id="PS51450">
    <property type="entry name" value="LRR"/>
    <property type="match status" value="1"/>
</dbReference>
<reference evidence="13 14" key="1">
    <citation type="journal article" date="2013" name="Front. Plant Sci.">
        <title>The Reference Genome of the Halophytic Plant Eutrema salsugineum.</title>
        <authorList>
            <person name="Yang R."/>
            <person name="Jarvis D.E."/>
            <person name="Chen H."/>
            <person name="Beilstein M.A."/>
            <person name="Grimwood J."/>
            <person name="Jenkins J."/>
            <person name="Shu S."/>
            <person name="Prochnik S."/>
            <person name="Xin M."/>
            <person name="Ma C."/>
            <person name="Schmutz J."/>
            <person name="Wing R.A."/>
            <person name="Mitchell-Olds T."/>
            <person name="Schumaker K.S."/>
            <person name="Wang X."/>
        </authorList>
    </citation>
    <scope>NUCLEOTIDE SEQUENCE [LARGE SCALE GENOMIC DNA]</scope>
</reference>